<dbReference type="CDD" id="cd00093">
    <property type="entry name" value="HTH_XRE"/>
    <property type="match status" value="1"/>
</dbReference>
<dbReference type="InterPro" id="IPR010982">
    <property type="entry name" value="Lambda_DNA-bd_dom_sf"/>
</dbReference>
<dbReference type="AlphaFoldDB" id="A0A9D1SZM5"/>
<dbReference type="SMART" id="SM00530">
    <property type="entry name" value="HTH_XRE"/>
    <property type="match status" value="1"/>
</dbReference>
<comment type="caution">
    <text evidence="3">The sequence shown here is derived from an EMBL/GenBank/DDBJ whole genome shotgun (WGS) entry which is preliminary data.</text>
</comment>
<evidence type="ECO:0000313" key="3">
    <source>
        <dbReference type="EMBL" id="HIV02127.1"/>
    </source>
</evidence>
<dbReference type="PANTHER" id="PTHR46558:SF11">
    <property type="entry name" value="HTH-TYPE TRANSCRIPTIONAL REGULATOR XRE"/>
    <property type="match status" value="1"/>
</dbReference>
<name>A0A9D1SZM5_9FIRM</name>
<dbReference type="EMBL" id="DVOF01000029">
    <property type="protein sequence ID" value="HIV02127.1"/>
    <property type="molecule type" value="Genomic_DNA"/>
</dbReference>
<reference evidence="3" key="1">
    <citation type="submission" date="2020-10" db="EMBL/GenBank/DDBJ databases">
        <authorList>
            <person name="Gilroy R."/>
        </authorList>
    </citation>
    <scope>NUCLEOTIDE SEQUENCE</scope>
    <source>
        <strain evidence="3">4920</strain>
    </source>
</reference>
<dbReference type="PROSITE" id="PS50943">
    <property type="entry name" value="HTH_CROC1"/>
    <property type="match status" value="1"/>
</dbReference>
<keyword evidence="1" id="KW-0238">DNA-binding</keyword>
<accession>A0A9D1SZM5</accession>
<evidence type="ECO:0000259" key="2">
    <source>
        <dbReference type="PROSITE" id="PS50943"/>
    </source>
</evidence>
<sequence length="175" mass="19132">MSTFGERLKFLRKLHGKTQAELGQIIGTSKTAIHNYETGQTQPNIEKIVKLAKYLNVDVDYLIGNSSRMHEGEIPYTLRHKLPLIRPEDARALPKHIVTAAYGYIDAPVEEAGSDLFAVNLCKDEVAYTAVVARGKMDADLLLCDIGGRVEPLERGKASSLSGSDKVIGAIVLIV</sequence>
<evidence type="ECO:0000256" key="1">
    <source>
        <dbReference type="ARBA" id="ARBA00023125"/>
    </source>
</evidence>
<dbReference type="Gene3D" id="1.10.260.40">
    <property type="entry name" value="lambda repressor-like DNA-binding domains"/>
    <property type="match status" value="1"/>
</dbReference>
<gene>
    <name evidence="3" type="ORF">IAC74_01030</name>
</gene>
<dbReference type="SUPFAM" id="SSF47413">
    <property type="entry name" value="lambda repressor-like DNA-binding domains"/>
    <property type="match status" value="1"/>
</dbReference>
<organism evidence="3 4">
    <name type="scientific">Candidatus Aphodoplasma excrementigallinarum</name>
    <dbReference type="NCBI Taxonomy" id="2840673"/>
    <lineage>
        <taxon>Bacteria</taxon>
        <taxon>Bacillati</taxon>
        <taxon>Bacillota</taxon>
        <taxon>Clostridia</taxon>
        <taxon>Eubacteriales</taxon>
        <taxon>Candidatus Aphodoplasma</taxon>
    </lineage>
</organism>
<dbReference type="PANTHER" id="PTHR46558">
    <property type="entry name" value="TRACRIPTIONAL REGULATORY PROTEIN-RELATED-RELATED"/>
    <property type="match status" value="1"/>
</dbReference>
<proteinExistence type="predicted"/>
<evidence type="ECO:0000313" key="4">
    <source>
        <dbReference type="Proteomes" id="UP000886743"/>
    </source>
</evidence>
<dbReference type="Pfam" id="PF01381">
    <property type="entry name" value="HTH_3"/>
    <property type="match status" value="1"/>
</dbReference>
<dbReference type="InterPro" id="IPR001387">
    <property type="entry name" value="Cro/C1-type_HTH"/>
</dbReference>
<dbReference type="Proteomes" id="UP000886743">
    <property type="component" value="Unassembled WGS sequence"/>
</dbReference>
<feature type="domain" description="HTH cro/C1-type" evidence="2">
    <location>
        <begin position="8"/>
        <end position="62"/>
    </location>
</feature>
<protein>
    <submittedName>
        <fullName evidence="3">Helix-turn-helix transcriptional regulator</fullName>
    </submittedName>
</protein>
<dbReference type="GO" id="GO:0003677">
    <property type="term" value="F:DNA binding"/>
    <property type="evidence" value="ECO:0007669"/>
    <property type="project" value="UniProtKB-KW"/>
</dbReference>
<reference evidence="3" key="2">
    <citation type="journal article" date="2021" name="PeerJ">
        <title>Extensive microbial diversity within the chicken gut microbiome revealed by metagenomics and culture.</title>
        <authorList>
            <person name="Gilroy R."/>
            <person name="Ravi A."/>
            <person name="Getino M."/>
            <person name="Pursley I."/>
            <person name="Horton D.L."/>
            <person name="Alikhan N.F."/>
            <person name="Baker D."/>
            <person name="Gharbi K."/>
            <person name="Hall N."/>
            <person name="Watson M."/>
            <person name="Adriaenssens E.M."/>
            <person name="Foster-Nyarko E."/>
            <person name="Jarju S."/>
            <person name="Secka A."/>
            <person name="Antonio M."/>
            <person name="Oren A."/>
            <person name="Chaudhuri R.R."/>
            <person name="La Ragione R."/>
            <person name="Hildebrand F."/>
            <person name="Pallen M.J."/>
        </authorList>
    </citation>
    <scope>NUCLEOTIDE SEQUENCE</scope>
    <source>
        <strain evidence="3">4920</strain>
    </source>
</reference>